<keyword evidence="1" id="KW-1133">Transmembrane helix</keyword>
<feature type="transmembrane region" description="Helical" evidence="1">
    <location>
        <begin position="110"/>
        <end position="128"/>
    </location>
</feature>
<dbReference type="EMBL" id="NDXW01000001">
    <property type="protein sequence ID" value="RDH43208.1"/>
    <property type="molecule type" value="Genomic_DNA"/>
</dbReference>
<feature type="transmembrane region" description="Helical" evidence="1">
    <location>
        <begin position="387"/>
        <end position="405"/>
    </location>
</feature>
<gene>
    <name evidence="2" type="ORF">B9G39_07010</name>
</gene>
<feature type="transmembrane region" description="Helical" evidence="1">
    <location>
        <begin position="243"/>
        <end position="262"/>
    </location>
</feature>
<feature type="transmembrane region" description="Helical" evidence="1">
    <location>
        <begin position="187"/>
        <end position="206"/>
    </location>
</feature>
<dbReference type="RefSeq" id="WP_094786573.1">
    <property type="nucleotide sequence ID" value="NZ_NDXW01000001.1"/>
</dbReference>
<feature type="transmembrane region" description="Helical" evidence="1">
    <location>
        <begin position="163"/>
        <end position="180"/>
    </location>
</feature>
<evidence type="ECO:0000256" key="1">
    <source>
        <dbReference type="SAM" id="Phobius"/>
    </source>
</evidence>
<proteinExistence type="predicted"/>
<accession>A0A4P9VIY0</accession>
<feature type="transmembrane region" description="Helical" evidence="1">
    <location>
        <begin position="411"/>
        <end position="433"/>
    </location>
</feature>
<reference evidence="2 3" key="1">
    <citation type="submission" date="2017-04" db="EMBL/GenBank/DDBJ databases">
        <title>Draft genome sequence of Zooshikella ganghwensis VG4 isolated from Red Sea sediments.</title>
        <authorList>
            <person name="Rehman Z."/>
            <person name="Alam I."/>
            <person name="Kamau A."/>
            <person name="Bajic V."/>
            <person name="Leiknes T."/>
        </authorList>
    </citation>
    <scope>NUCLEOTIDE SEQUENCE [LARGE SCALE GENOMIC DNA]</scope>
    <source>
        <strain evidence="2 3">VG4</strain>
    </source>
</reference>
<organism evidence="2 3">
    <name type="scientific">Zooshikella ganghwensis</name>
    <dbReference type="NCBI Taxonomy" id="202772"/>
    <lineage>
        <taxon>Bacteria</taxon>
        <taxon>Pseudomonadati</taxon>
        <taxon>Pseudomonadota</taxon>
        <taxon>Gammaproteobacteria</taxon>
        <taxon>Oceanospirillales</taxon>
        <taxon>Zooshikellaceae</taxon>
        <taxon>Zooshikella</taxon>
    </lineage>
</organism>
<feature type="transmembrane region" description="Helical" evidence="1">
    <location>
        <begin position="72"/>
        <end position="90"/>
    </location>
</feature>
<protein>
    <submittedName>
        <fullName evidence="2">Oligosaccharide repeat unit polymerase</fullName>
    </submittedName>
</protein>
<dbReference type="Proteomes" id="UP000257039">
    <property type="component" value="Unassembled WGS sequence"/>
</dbReference>
<keyword evidence="1" id="KW-0472">Membrane</keyword>
<name>A0A4P9VIY0_9GAMM</name>
<feature type="transmembrane region" description="Helical" evidence="1">
    <location>
        <begin position="34"/>
        <end position="52"/>
    </location>
</feature>
<comment type="caution">
    <text evidence="2">The sequence shown here is derived from an EMBL/GenBank/DDBJ whole genome shotgun (WGS) entry which is preliminary data.</text>
</comment>
<keyword evidence="1" id="KW-0812">Transmembrane</keyword>
<evidence type="ECO:0000313" key="2">
    <source>
        <dbReference type="EMBL" id="RDH43208.1"/>
    </source>
</evidence>
<feature type="transmembrane region" description="Helical" evidence="1">
    <location>
        <begin position="349"/>
        <end position="375"/>
    </location>
</feature>
<feature type="transmembrane region" description="Helical" evidence="1">
    <location>
        <begin position="212"/>
        <end position="231"/>
    </location>
</feature>
<keyword evidence="3" id="KW-1185">Reference proteome</keyword>
<dbReference type="AlphaFoldDB" id="A0A4P9VIY0"/>
<evidence type="ECO:0000313" key="3">
    <source>
        <dbReference type="Proteomes" id="UP000257039"/>
    </source>
</evidence>
<feature type="transmembrane region" description="Helical" evidence="1">
    <location>
        <begin position="6"/>
        <end position="22"/>
    </location>
</feature>
<dbReference type="NCBIfam" id="TIGR04370">
    <property type="entry name" value="glyco_rpt_poly"/>
    <property type="match status" value="1"/>
</dbReference>
<sequence>MEFVTLPLLILIIFILYFKVYKDFFTYKSVIPSSWGLLISLLMYGIFPVGYLLSVFEGSWPFSYLKLIDKSFFFASNALVFMFFLLYLLFYTIKIPFFCFEISNKNNNSFIFIFIVIFIVATCFYLLYVKSYGGWEYVLNNISSIRSGRDQNKNYLGAFFKMFGYYYNFLYYALLCYILGRYNKFSLTVKIFSVVLFLLFLLFIVFKSILDGGRGALIFVFVGSMFCCFIYGKKISIIHLSLLLFLMLSVILFGKTHIFQLYKSSSASFDFKEISYYLIKIFKEFSYPYLSLVNSLYQDEAGSRFFVDLISWIFKPFKLLGFDVVDAVSYYNTYLIIGKWDSMIPPGVIAFWFQQGGIFSIPFGALIVALIFKVLDKTYLYSIKSKDPFVCSYCIFIVYWFSNIFNSCDIALIIQNFTVFIILLFLLCVSGIFKVKLKLLYI</sequence>